<dbReference type="AlphaFoldDB" id="A0A482XDQ9"/>
<dbReference type="GO" id="GO:0006891">
    <property type="term" value="P:intra-Golgi vesicle-mediated transport"/>
    <property type="evidence" value="ECO:0007669"/>
    <property type="project" value="TreeGrafter"/>
</dbReference>
<keyword evidence="10" id="KW-1185">Reference proteome</keyword>
<evidence type="ECO:0000256" key="5">
    <source>
        <dbReference type="ARBA" id="ARBA00022927"/>
    </source>
</evidence>
<dbReference type="OrthoDB" id="1661054at2759"/>
<evidence type="ECO:0000256" key="6">
    <source>
        <dbReference type="ARBA" id="ARBA00023034"/>
    </source>
</evidence>
<dbReference type="EMBL" id="QKKF02012155">
    <property type="protein sequence ID" value="RZF43853.1"/>
    <property type="molecule type" value="Genomic_DNA"/>
</dbReference>
<keyword evidence="6" id="KW-0333">Golgi apparatus</keyword>
<reference evidence="9 10" key="1">
    <citation type="journal article" date="2017" name="Gigascience">
        <title>Genome sequence of the small brown planthopper, Laodelphax striatellus.</title>
        <authorList>
            <person name="Zhu J."/>
            <person name="Jiang F."/>
            <person name="Wang X."/>
            <person name="Yang P."/>
            <person name="Bao Y."/>
            <person name="Zhao W."/>
            <person name="Wang W."/>
            <person name="Lu H."/>
            <person name="Wang Q."/>
            <person name="Cui N."/>
            <person name="Li J."/>
            <person name="Chen X."/>
            <person name="Luo L."/>
            <person name="Yu J."/>
            <person name="Kang L."/>
            <person name="Cui F."/>
        </authorList>
    </citation>
    <scope>NUCLEOTIDE SEQUENCE [LARGE SCALE GENOMIC DNA]</scope>
    <source>
        <strain evidence="9">Lst14</strain>
    </source>
</reference>
<dbReference type="Proteomes" id="UP000291343">
    <property type="component" value="Unassembled WGS sequence"/>
</dbReference>
<evidence type="ECO:0000313" key="10">
    <source>
        <dbReference type="Proteomes" id="UP000291343"/>
    </source>
</evidence>
<evidence type="ECO:0000256" key="1">
    <source>
        <dbReference type="ARBA" id="ARBA00004395"/>
    </source>
</evidence>
<sequence length="146" mass="16386">MELESELVTKLVLPEGIPDQWKENTDFYTYLTKLGGYSVENLAKEVDRLSDEKAGILNQTQQLAFANYKTFIQTAECSRQISKEFNKIEACLTSLVDGLPQLSASCEEFAEASSRIKTSRRLNTLTLTRNAQLLQVAEGSTLSWIV</sequence>
<keyword evidence="5" id="KW-0653">Protein transport</keyword>
<evidence type="ECO:0000313" key="9">
    <source>
        <dbReference type="EMBL" id="RZF43853.1"/>
    </source>
</evidence>
<dbReference type="STRING" id="195883.A0A482XDQ9"/>
<dbReference type="InterPro" id="IPR007255">
    <property type="entry name" value="COG8"/>
</dbReference>
<evidence type="ECO:0000256" key="2">
    <source>
        <dbReference type="ARBA" id="ARBA00006419"/>
    </source>
</evidence>
<dbReference type="InParanoid" id="A0A482XDQ9"/>
<evidence type="ECO:0000256" key="3">
    <source>
        <dbReference type="ARBA" id="ARBA00020983"/>
    </source>
</evidence>
<comment type="caution">
    <text evidence="9">The sequence shown here is derived from an EMBL/GenBank/DDBJ whole genome shotgun (WGS) entry which is preliminary data.</text>
</comment>
<keyword evidence="4" id="KW-0813">Transport</keyword>
<protein>
    <recommendedName>
        <fullName evidence="3">Conserved oligomeric Golgi complex subunit 8</fullName>
    </recommendedName>
    <alternativeName>
        <fullName evidence="8">Component of oligomeric Golgi complex 8</fullName>
    </alternativeName>
</protein>
<evidence type="ECO:0000256" key="4">
    <source>
        <dbReference type="ARBA" id="ARBA00022448"/>
    </source>
</evidence>
<dbReference type="PANTHER" id="PTHR21311:SF0">
    <property type="entry name" value="CONSERVED OLIGOMERIC GOLGI COMPLEX SUBUNIT 8"/>
    <property type="match status" value="1"/>
</dbReference>
<name>A0A482XDQ9_LAOST</name>
<proteinExistence type="inferred from homology"/>
<evidence type="ECO:0000256" key="7">
    <source>
        <dbReference type="ARBA" id="ARBA00023136"/>
    </source>
</evidence>
<dbReference type="PANTHER" id="PTHR21311">
    <property type="entry name" value="CONSERVED OLIGOMERIC GOLGI COMPLEX COMPONENT 8"/>
    <property type="match status" value="1"/>
</dbReference>
<dbReference type="GO" id="GO:0017119">
    <property type="term" value="C:Golgi transport complex"/>
    <property type="evidence" value="ECO:0007669"/>
    <property type="project" value="InterPro"/>
</dbReference>
<dbReference type="GO" id="GO:0000139">
    <property type="term" value="C:Golgi membrane"/>
    <property type="evidence" value="ECO:0007669"/>
    <property type="project" value="UniProtKB-SubCell"/>
</dbReference>
<gene>
    <name evidence="9" type="ORF">LSTR_LSTR016825</name>
</gene>
<evidence type="ECO:0000256" key="8">
    <source>
        <dbReference type="ARBA" id="ARBA00031347"/>
    </source>
</evidence>
<dbReference type="GO" id="GO:0015031">
    <property type="term" value="P:protein transport"/>
    <property type="evidence" value="ECO:0007669"/>
    <property type="project" value="UniProtKB-KW"/>
</dbReference>
<accession>A0A482XDQ9</accession>
<dbReference type="SMR" id="A0A482XDQ9"/>
<comment type="subcellular location">
    <subcellularLocation>
        <location evidence="1">Golgi apparatus membrane</location>
        <topology evidence="1">Peripheral membrane protein</topology>
    </subcellularLocation>
</comment>
<organism evidence="9 10">
    <name type="scientific">Laodelphax striatellus</name>
    <name type="common">Small brown planthopper</name>
    <name type="synonym">Delphax striatella</name>
    <dbReference type="NCBI Taxonomy" id="195883"/>
    <lineage>
        <taxon>Eukaryota</taxon>
        <taxon>Metazoa</taxon>
        <taxon>Ecdysozoa</taxon>
        <taxon>Arthropoda</taxon>
        <taxon>Hexapoda</taxon>
        <taxon>Insecta</taxon>
        <taxon>Pterygota</taxon>
        <taxon>Neoptera</taxon>
        <taxon>Paraneoptera</taxon>
        <taxon>Hemiptera</taxon>
        <taxon>Auchenorrhyncha</taxon>
        <taxon>Fulgoroidea</taxon>
        <taxon>Delphacidae</taxon>
        <taxon>Criomorphinae</taxon>
        <taxon>Laodelphax</taxon>
    </lineage>
</organism>
<dbReference type="Pfam" id="PF04124">
    <property type="entry name" value="Dor1"/>
    <property type="match status" value="1"/>
</dbReference>
<keyword evidence="7" id="KW-0472">Membrane</keyword>
<comment type="similarity">
    <text evidence="2">Belongs to the COG8 family.</text>
</comment>